<reference evidence="2" key="1">
    <citation type="journal article" date="2021" name="Nat. Commun.">
        <title>Genetic determinants of endophytism in the Arabidopsis root mycobiome.</title>
        <authorList>
            <person name="Mesny F."/>
            <person name="Miyauchi S."/>
            <person name="Thiergart T."/>
            <person name="Pickel B."/>
            <person name="Atanasova L."/>
            <person name="Karlsson M."/>
            <person name="Huettel B."/>
            <person name="Barry K.W."/>
            <person name="Haridas S."/>
            <person name="Chen C."/>
            <person name="Bauer D."/>
            <person name="Andreopoulos W."/>
            <person name="Pangilinan J."/>
            <person name="LaButti K."/>
            <person name="Riley R."/>
            <person name="Lipzen A."/>
            <person name="Clum A."/>
            <person name="Drula E."/>
            <person name="Henrissat B."/>
            <person name="Kohler A."/>
            <person name="Grigoriev I.V."/>
            <person name="Martin F.M."/>
            <person name="Hacquard S."/>
        </authorList>
    </citation>
    <scope>NUCLEOTIDE SEQUENCE</scope>
    <source>
        <strain evidence="2">MPI-CAGE-CH-0230</strain>
    </source>
</reference>
<evidence type="ECO:0000313" key="3">
    <source>
        <dbReference type="Proteomes" id="UP000756346"/>
    </source>
</evidence>
<feature type="region of interest" description="Disordered" evidence="1">
    <location>
        <begin position="1"/>
        <end position="23"/>
    </location>
</feature>
<gene>
    <name evidence="2" type="ORF">B0I36DRAFT_399147</name>
</gene>
<dbReference type="EMBL" id="JAGTJQ010000014">
    <property type="protein sequence ID" value="KAH7012563.1"/>
    <property type="molecule type" value="Genomic_DNA"/>
</dbReference>
<comment type="caution">
    <text evidence="2">The sequence shown here is derived from an EMBL/GenBank/DDBJ whole genome shotgun (WGS) entry which is preliminary data.</text>
</comment>
<name>A0A9P9BIR5_9PEZI</name>
<evidence type="ECO:0000256" key="1">
    <source>
        <dbReference type="SAM" id="MobiDB-lite"/>
    </source>
</evidence>
<dbReference type="AlphaFoldDB" id="A0A9P9BIR5"/>
<proteinExistence type="predicted"/>
<dbReference type="RefSeq" id="XP_046004828.1">
    <property type="nucleotide sequence ID" value="XM_046161633.1"/>
</dbReference>
<dbReference type="OrthoDB" id="420564at2759"/>
<evidence type="ECO:0000313" key="2">
    <source>
        <dbReference type="EMBL" id="KAH7012563.1"/>
    </source>
</evidence>
<dbReference type="PANTHER" id="PTHR35179">
    <property type="entry name" value="PROTEIN CBG02620"/>
    <property type="match status" value="1"/>
</dbReference>
<dbReference type="Proteomes" id="UP000756346">
    <property type="component" value="Unassembled WGS sequence"/>
</dbReference>
<feature type="compositionally biased region" description="Basic and acidic residues" evidence="1">
    <location>
        <begin position="1"/>
        <end position="10"/>
    </location>
</feature>
<dbReference type="PANTHER" id="PTHR35179:SF1">
    <property type="entry name" value="INTEGRAL MEMBRANE PROTEIN"/>
    <property type="match status" value="1"/>
</dbReference>
<keyword evidence="3" id="KW-1185">Reference proteome</keyword>
<sequence>MAKLSIHDEPVDNTAIARPPGQKAQMTQEMAAEIKTASKPKSLGKNLPQLWFGRTPWLIVGRHAQGTFTECRITNAAAQFADWERRNQADLRMLVAVLGQLREAVKSNGGKHCVAICEKKLFPPVIEVFQSTTAKMAVPDNLRGKIWDAEAGGHPKGSTH</sequence>
<accession>A0A9P9BIR5</accession>
<dbReference type="GeneID" id="70191179"/>
<organism evidence="2 3">
    <name type="scientific">Microdochium trichocladiopsis</name>
    <dbReference type="NCBI Taxonomy" id="1682393"/>
    <lineage>
        <taxon>Eukaryota</taxon>
        <taxon>Fungi</taxon>
        <taxon>Dikarya</taxon>
        <taxon>Ascomycota</taxon>
        <taxon>Pezizomycotina</taxon>
        <taxon>Sordariomycetes</taxon>
        <taxon>Xylariomycetidae</taxon>
        <taxon>Xylariales</taxon>
        <taxon>Microdochiaceae</taxon>
        <taxon>Microdochium</taxon>
    </lineage>
</organism>
<protein>
    <submittedName>
        <fullName evidence="2">Uncharacterized protein</fullName>
    </submittedName>
</protein>